<evidence type="ECO:0008006" key="5">
    <source>
        <dbReference type="Google" id="ProtNLM"/>
    </source>
</evidence>
<sequence>MPYLIFPWVIPLLYCIIHRKMFFITKMNTSNELRLTVHLQIQEHLRQSTTHRFNEINKIYAESGSSLKEELQKIILKKLCASHKLAFILIDIQNDFVLHDFALYAPAGENTVLSNMALLDALIELIANHPQICQQIEIITTQDAHVFGRTQDHIDVQIMTQGYGDIHTQRMLKIEHHELQQLNPENGQYGLHCLYGTIGAAISQPIEERLKTLEQSISIYRFAKINFSAPEAGMKLKAGVDLSTPCFLKEMDNIYDEDALSFLQFFRNKAYNELLITGICGNICVQQAAEGLAKAGKKVSVLDPCVHYLIIPNMSSYDEVWATVQKSYTARGISSIELIDFQSNPEWQSQRKHLLLNNEHALTL</sequence>
<dbReference type="STRING" id="45071.Lpar_0714"/>
<dbReference type="AlphaFoldDB" id="A0A1E5JRE6"/>
<comment type="caution">
    <text evidence="3">The sequence shown here is derived from an EMBL/GenBank/DDBJ whole genome shotgun (WGS) entry which is preliminary data.</text>
</comment>
<evidence type="ECO:0000256" key="1">
    <source>
        <dbReference type="ARBA" id="ARBA00006336"/>
    </source>
</evidence>
<accession>A0A1E5JRE6</accession>
<proteinExistence type="inferred from homology"/>
<protein>
    <recommendedName>
        <fullName evidence="5">Isochorismatase-like domain-containing protein</fullName>
    </recommendedName>
</protein>
<dbReference type="GO" id="GO:0016787">
    <property type="term" value="F:hydrolase activity"/>
    <property type="evidence" value="ECO:0007669"/>
    <property type="project" value="UniProtKB-KW"/>
</dbReference>
<evidence type="ECO:0000313" key="3">
    <source>
        <dbReference type="EMBL" id="OEH47106.1"/>
    </source>
</evidence>
<dbReference type="InterPro" id="IPR036380">
    <property type="entry name" value="Isochorismatase-like_sf"/>
</dbReference>
<comment type="similarity">
    <text evidence="1">Belongs to the isochorismatase family.</text>
</comment>
<dbReference type="PATRIC" id="fig|45071.6.peg.770"/>
<organism evidence="3 4">
    <name type="scientific">Legionella parisiensis</name>
    <dbReference type="NCBI Taxonomy" id="45071"/>
    <lineage>
        <taxon>Bacteria</taxon>
        <taxon>Pseudomonadati</taxon>
        <taxon>Pseudomonadota</taxon>
        <taxon>Gammaproteobacteria</taxon>
        <taxon>Legionellales</taxon>
        <taxon>Legionellaceae</taxon>
        <taxon>Legionella</taxon>
    </lineage>
</organism>
<dbReference type="Proteomes" id="UP000095229">
    <property type="component" value="Unassembled WGS sequence"/>
</dbReference>
<dbReference type="SUPFAM" id="SSF52499">
    <property type="entry name" value="Isochorismatase-like hydrolases"/>
    <property type="match status" value="1"/>
</dbReference>
<dbReference type="OrthoDB" id="5652210at2"/>
<name>A0A1E5JRE6_9GAMM</name>
<evidence type="ECO:0000256" key="2">
    <source>
        <dbReference type="ARBA" id="ARBA00022801"/>
    </source>
</evidence>
<dbReference type="Gene3D" id="3.40.50.850">
    <property type="entry name" value="Isochorismatase-like"/>
    <property type="match status" value="1"/>
</dbReference>
<keyword evidence="4" id="KW-1185">Reference proteome</keyword>
<dbReference type="InterPro" id="IPR052347">
    <property type="entry name" value="Isochorismatase_Nicotinamidase"/>
</dbReference>
<dbReference type="PANTHER" id="PTHR11080:SF2">
    <property type="entry name" value="LD05707P"/>
    <property type="match status" value="1"/>
</dbReference>
<reference evidence="3 4" key="1">
    <citation type="submission" date="2016-02" db="EMBL/GenBank/DDBJ databases">
        <title>Secondary metabolites in Legionella.</title>
        <authorList>
            <person name="Tobias N.J."/>
            <person name="Bode H.B."/>
        </authorList>
    </citation>
    <scope>NUCLEOTIDE SEQUENCE [LARGE SCALE GENOMIC DNA]</scope>
    <source>
        <strain evidence="3 4">DSM 19216</strain>
    </source>
</reference>
<dbReference type="PANTHER" id="PTHR11080">
    <property type="entry name" value="PYRAZINAMIDASE/NICOTINAMIDASE"/>
    <property type="match status" value="1"/>
</dbReference>
<dbReference type="EMBL" id="LSOG01000057">
    <property type="protein sequence ID" value="OEH47106.1"/>
    <property type="molecule type" value="Genomic_DNA"/>
</dbReference>
<evidence type="ECO:0000313" key="4">
    <source>
        <dbReference type="Proteomes" id="UP000095229"/>
    </source>
</evidence>
<gene>
    <name evidence="3" type="ORF">lpari_01881</name>
</gene>
<keyword evidence="2" id="KW-0378">Hydrolase</keyword>